<dbReference type="STRING" id="504800.SAMN04488085_102253"/>
<accession>A0A1I4AKM4</accession>
<dbReference type="PANTHER" id="PTHR42716:SF1">
    <property type="entry name" value="SLL0471 PROTEIN"/>
    <property type="match status" value="1"/>
</dbReference>
<keyword evidence="2" id="KW-1185">Reference proteome</keyword>
<dbReference type="Pfam" id="PF12831">
    <property type="entry name" value="FAD_oxidored"/>
    <property type="match status" value="1"/>
</dbReference>
<dbReference type="EMBL" id="FOSW01000002">
    <property type="protein sequence ID" value="SFK56299.1"/>
    <property type="molecule type" value="Genomic_DNA"/>
</dbReference>
<evidence type="ECO:0000313" key="1">
    <source>
        <dbReference type="EMBL" id="SFK56299.1"/>
    </source>
</evidence>
<reference evidence="1 2" key="1">
    <citation type="submission" date="2016-10" db="EMBL/GenBank/DDBJ databases">
        <authorList>
            <person name="de Groot N.N."/>
        </authorList>
    </citation>
    <scope>NUCLEOTIDE SEQUENCE [LARGE SCALE GENOMIC DNA]</scope>
    <source>
        <strain evidence="1 2">DSM 45317</strain>
    </source>
</reference>
<dbReference type="PANTHER" id="PTHR42716">
    <property type="entry name" value="L-ASPARTATE OXIDASE"/>
    <property type="match status" value="1"/>
</dbReference>
<dbReference type="AlphaFoldDB" id="A0A1I4AKM4"/>
<dbReference type="GO" id="GO:0008734">
    <property type="term" value="F:L-aspartate oxidase activity"/>
    <property type="evidence" value="ECO:0007669"/>
    <property type="project" value="InterPro"/>
</dbReference>
<protein>
    <submittedName>
        <fullName evidence="1">FAD dependent oxidoreductase</fullName>
    </submittedName>
</protein>
<dbReference type="InParanoid" id="A0A1I4AKM4"/>
<name>A0A1I4AKM4_9ACTN</name>
<dbReference type="Gene3D" id="3.50.50.60">
    <property type="entry name" value="FAD/NAD(P)-binding domain"/>
    <property type="match status" value="1"/>
</dbReference>
<dbReference type="SUPFAM" id="SSF51905">
    <property type="entry name" value="FAD/NAD(P)-binding domain"/>
    <property type="match status" value="1"/>
</dbReference>
<organism evidence="1 2">
    <name type="scientific">Geodermatophilus ruber</name>
    <dbReference type="NCBI Taxonomy" id="504800"/>
    <lineage>
        <taxon>Bacteria</taxon>
        <taxon>Bacillati</taxon>
        <taxon>Actinomycetota</taxon>
        <taxon>Actinomycetes</taxon>
        <taxon>Geodermatophilales</taxon>
        <taxon>Geodermatophilaceae</taxon>
        <taxon>Geodermatophilus</taxon>
    </lineage>
</organism>
<evidence type="ECO:0000313" key="2">
    <source>
        <dbReference type="Proteomes" id="UP000199152"/>
    </source>
</evidence>
<dbReference type="InterPro" id="IPR005288">
    <property type="entry name" value="NadB"/>
</dbReference>
<sequence>MNEMATEILIVGGGLSGVAAALAVAAAGRRVVLSEALPWLGGQLTAQAVPPDEHPWVEYQLGSRSYSQFREKIRQHYREHYPLTPAARADTRLNPGAGNVNTLCHEPHVAAAVIEQQLAAYVSAGRIWLLRGYEPVAAECTGDRIDSVTLRNRQVGHDIVVTFDLVIDATELGDLLALAKVEHVTGAESQADTGELHALEVADPLDQQAITWCFAVDHLPGEDHVVARPAGYDHWRRIQIPSWPGPQFSWTVSDHVTHRPRVRQLFDGEPDQVWAWDLWHARRIAARRQHADGFFTSDITLANWPQMDYWAKPVLGVDDESAQAAMAEAKEVSLAFLYWMQTEAPRPDGGQGYPGLRLRPNVTGTHDGFAMQPYFRESRRIVPEFRVLEQHIGVEARGSAGAAETFADSVGIGAYRIDIHPTSTGRNTVDIDSYPFQIPLGALIPARVENLLAAGKNIGTTRITNGAYRVHPVEWSIGEAAGVTAAQAVQRRTTPRAIRNRPSELLVLQGALTARGVDLRWPSFAALTPTSRSGWVEA</sequence>
<dbReference type="GO" id="GO:0009435">
    <property type="term" value="P:NAD+ biosynthetic process"/>
    <property type="evidence" value="ECO:0007669"/>
    <property type="project" value="InterPro"/>
</dbReference>
<proteinExistence type="predicted"/>
<dbReference type="Proteomes" id="UP000199152">
    <property type="component" value="Unassembled WGS sequence"/>
</dbReference>
<gene>
    <name evidence="1" type="ORF">SAMN04488085_102253</name>
</gene>
<dbReference type="InterPro" id="IPR036188">
    <property type="entry name" value="FAD/NAD-bd_sf"/>
</dbReference>